<name>I3CG37_9GAMM</name>
<keyword evidence="1" id="KW-0472">Membrane</keyword>
<dbReference type="HOGENOM" id="CLU_1479326_0_0_6"/>
<dbReference type="Gene3D" id="1.10.3680.10">
    <property type="entry name" value="TerB-like"/>
    <property type="match status" value="1"/>
</dbReference>
<accession>I3CG37</accession>
<keyword evidence="1" id="KW-1133">Transmembrane helix</keyword>
<dbReference type="RefSeq" id="WP_002685645.1">
    <property type="nucleotide sequence ID" value="NZ_JH600070.1"/>
</dbReference>
<dbReference type="InterPro" id="IPR029024">
    <property type="entry name" value="TerB-like"/>
</dbReference>
<protein>
    <submittedName>
        <fullName evidence="2">Tellurite resistance protein TerB</fullName>
    </submittedName>
</protein>
<dbReference type="SUPFAM" id="SSF158682">
    <property type="entry name" value="TerB-like"/>
    <property type="match status" value="1"/>
</dbReference>
<feature type="transmembrane region" description="Helical" evidence="1">
    <location>
        <begin position="6"/>
        <end position="28"/>
    </location>
</feature>
<reference evidence="2 3" key="1">
    <citation type="submission" date="2011-11" db="EMBL/GenBank/DDBJ databases">
        <title>Improved High-Quality Draft sequence of Beggiatoa alba B18lD.</title>
        <authorList>
            <consortium name="US DOE Joint Genome Institute"/>
            <person name="Lucas S."/>
            <person name="Han J."/>
            <person name="Lapidus A."/>
            <person name="Cheng J.-F."/>
            <person name="Goodwin L."/>
            <person name="Pitluck S."/>
            <person name="Peters L."/>
            <person name="Mikhailova N."/>
            <person name="Held B."/>
            <person name="Detter J.C."/>
            <person name="Han C."/>
            <person name="Tapia R."/>
            <person name="Land M."/>
            <person name="Hauser L."/>
            <person name="Kyrpides N."/>
            <person name="Ivanova N."/>
            <person name="Pagani I."/>
            <person name="Samuel K."/>
            <person name="Teske A."/>
            <person name="Mueller J."/>
            <person name="Woyke T."/>
        </authorList>
    </citation>
    <scope>NUCLEOTIDE SEQUENCE [LARGE SCALE GENOMIC DNA]</scope>
    <source>
        <strain evidence="2 3">B18LD</strain>
    </source>
</reference>
<evidence type="ECO:0000313" key="3">
    <source>
        <dbReference type="Proteomes" id="UP000005744"/>
    </source>
</evidence>
<organism evidence="2 3">
    <name type="scientific">Beggiatoa alba B18LD</name>
    <dbReference type="NCBI Taxonomy" id="395493"/>
    <lineage>
        <taxon>Bacteria</taxon>
        <taxon>Pseudomonadati</taxon>
        <taxon>Pseudomonadota</taxon>
        <taxon>Gammaproteobacteria</taxon>
        <taxon>Thiotrichales</taxon>
        <taxon>Thiotrichaceae</taxon>
        <taxon>Beggiatoa</taxon>
    </lineage>
</organism>
<proteinExistence type="predicted"/>
<keyword evidence="1" id="KW-0812">Transmembrane</keyword>
<evidence type="ECO:0000256" key="1">
    <source>
        <dbReference type="SAM" id="Phobius"/>
    </source>
</evidence>
<keyword evidence="3" id="KW-1185">Reference proteome</keyword>
<dbReference type="AlphaFoldDB" id="I3CG37"/>
<dbReference type="CDD" id="cd07177">
    <property type="entry name" value="terB_like"/>
    <property type="match status" value="1"/>
</dbReference>
<dbReference type="Proteomes" id="UP000005744">
    <property type="component" value="Unassembled WGS sequence"/>
</dbReference>
<sequence>MGMFDFLGIGTVISGAGGVALGATIMGVMKGRKLDKLEERLGGADTATQERVIRKIAILKTLAYRDGDFSPIERIFIYRYILGHNELSTDTKVALALDLDEPLPATFSSMLDRLRALVSFSDLFISQEEAIGFIWVMRELASVDGSFDKDELEYIQKICKDCKVPAHAIPSEQLLLTDASNI</sequence>
<dbReference type="OrthoDB" id="9947975at2"/>
<evidence type="ECO:0000313" key="2">
    <source>
        <dbReference type="EMBL" id="EIJ42580.1"/>
    </source>
</evidence>
<dbReference type="EMBL" id="JH600070">
    <property type="protein sequence ID" value="EIJ42580.1"/>
    <property type="molecule type" value="Genomic_DNA"/>
</dbReference>
<gene>
    <name evidence="2" type="ORF">BegalDRAFT_1702</name>
</gene>